<organism evidence="2 3">
    <name type="scientific">Chryseobacterium taichungense</name>
    <dbReference type="NCBI Taxonomy" id="295069"/>
    <lineage>
        <taxon>Bacteria</taxon>
        <taxon>Pseudomonadati</taxon>
        <taxon>Bacteroidota</taxon>
        <taxon>Flavobacteriia</taxon>
        <taxon>Flavobacteriales</taxon>
        <taxon>Weeksellaceae</taxon>
        <taxon>Chryseobacterium group</taxon>
        <taxon>Chryseobacterium</taxon>
    </lineage>
</organism>
<accession>A0A1H8CRY6</accession>
<proteinExistence type="predicted"/>
<evidence type="ECO:0000256" key="1">
    <source>
        <dbReference type="SAM" id="Phobius"/>
    </source>
</evidence>
<dbReference type="STRING" id="295069.SAMN05421856_11084"/>
<keyword evidence="3" id="KW-1185">Reference proteome</keyword>
<dbReference type="EMBL" id="FOBV01000010">
    <property type="protein sequence ID" value="SEM97756.1"/>
    <property type="molecule type" value="Genomic_DNA"/>
</dbReference>
<evidence type="ECO:0000313" key="2">
    <source>
        <dbReference type="EMBL" id="SEM97756.1"/>
    </source>
</evidence>
<keyword evidence="1" id="KW-0472">Membrane</keyword>
<feature type="transmembrane region" description="Helical" evidence="1">
    <location>
        <begin position="41"/>
        <end position="58"/>
    </location>
</feature>
<name>A0A1H8CRY6_9FLAO</name>
<evidence type="ECO:0000313" key="3">
    <source>
        <dbReference type="Proteomes" id="UP000199450"/>
    </source>
</evidence>
<dbReference type="Proteomes" id="UP000199450">
    <property type="component" value="Unassembled WGS sequence"/>
</dbReference>
<keyword evidence="1" id="KW-1133">Transmembrane helix</keyword>
<dbReference type="OrthoDB" id="1264588at2"/>
<feature type="transmembrane region" description="Helical" evidence="1">
    <location>
        <begin position="12"/>
        <end position="29"/>
    </location>
</feature>
<protein>
    <submittedName>
        <fullName evidence="2">Uncharacterized protein</fullName>
    </submittedName>
</protein>
<sequence>MKTILENNYSYTQQLIIALVSTFFGYHLYQEIVNPEKSQLTLSIMLVALTYFLINKFGTQSEKGKI</sequence>
<dbReference type="RefSeq" id="WP_090001599.1">
    <property type="nucleotide sequence ID" value="NZ_FOBV01000010.1"/>
</dbReference>
<keyword evidence="1" id="KW-0812">Transmembrane</keyword>
<gene>
    <name evidence="2" type="ORF">SAMN05421856_11084</name>
</gene>
<dbReference type="AlphaFoldDB" id="A0A1H8CRY6"/>
<reference evidence="3" key="1">
    <citation type="submission" date="2016-10" db="EMBL/GenBank/DDBJ databases">
        <authorList>
            <person name="Varghese N."/>
            <person name="Submissions S."/>
        </authorList>
    </citation>
    <scope>NUCLEOTIDE SEQUENCE [LARGE SCALE GENOMIC DNA]</scope>
    <source>
        <strain evidence="3">DSM 17453</strain>
    </source>
</reference>